<comment type="similarity">
    <text evidence="1 3">Belongs to the pirin family.</text>
</comment>
<dbReference type="RefSeq" id="WP_090701500.1">
    <property type="nucleotide sequence ID" value="NZ_FOSP01000026.1"/>
</dbReference>
<sequence length="283" mass="31306">MTIQVRELRTVTSGLPVTDGDGVKMTRVIGTPELNMLDPFLLFDAFESNQAKDYIGGFPDHPHRGFETVTYLLAGRMRHKDSAGHEGVIETGGVQWMTAGKGIIHSEMPEQEDGLLQGFQLWVNLPASEKMRPPAYQEFPKNKIAVEYLDDDGKVRVIAGSTDKGTTGPVINRFVYPAYMDISLLKGKQFKQTVDAGDNVFIFVISGQLSVGDSKRRISNHQMGVLDKGDQIVVTAQKKTRFLLAAAQPLNEPVARGGPFVMNTKAEILQAFDDFKHNKFIGH</sequence>
<feature type="binding site" evidence="2">
    <location>
        <position position="107"/>
    </location>
    <ligand>
        <name>Fe cation</name>
        <dbReference type="ChEBI" id="CHEBI:24875"/>
    </ligand>
</feature>
<keyword evidence="7" id="KW-1185">Reference proteome</keyword>
<comment type="cofactor">
    <cofactor evidence="2">
        <name>Fe cation</name>
        <dbReference type="ChEBI" id="CHEBI:24875"/>
    </cofactor>
    <text evidence="2">Binds 1 Fe cation per subunit.</text>
</comment>
<accession>A0A1I4ECJ4</accession>
<gene>
    <name evidence="6" type="ORF">SAMN05216302_102661</name>
</gene>
<evidence type="ECO:0000259" key="4">
    <source>
        <dbReference type="Pfam" id="PF02678"/>
    </source>
</evidence>
<dbReference type="EMBL" id="FOSP01000026">
    <property type="protein sequence ID" value="SFL02076.1"/>
    <property type="molecule type" value="Genomic_DNA"/>
</dbReference>
<feature type="domain" description="Pirin C-terminal" evidence="5">
    <location>
        <begin position="179"/>
        <end position="280"/>
    </location>
</feature>
<dbReference type="AlphaFoldDB" id="A0A1I4ECJ4"/>
<name>A0A1I4ECJ4_9PROT</name>
<dbReference type="OrthoDB" id="321327at2"/>
<keyword evidence="2" id="KW-0408">Iron</keyword>
<organism evidence="6 7">
    <name type="scientific">Nitrosomonas aestuarii</name>
    <dbReference type="NCBI Taxonomy" id="52441"/>
    <lineage>
        <taxon>Bacteria</taxon>
        <taxon>Pseudomonadati</taxon>
        <taxon>Pseudomonadota</taxon>
        <taxon>Betaproteobacteria</taxon>
        <taxon>Nitrosomonadales</taxon>
        <taxon>Nitrosomonadaceae</taxon>
        <taxon>Nitrosomonas</taxon>
    </lineage>
</organism>
<feature type="binding site" evidence="2">
    <location>
        <position position="61"/>
    </location>
    <ligand>
        <name>Fe cation</name>
        <dbReference type="ChEBI" id="CHEBI:24875"/>
    </ligand>
</feature>
<dbReference type="STRING" id="52441.SAMN05216302_102661"/>
<keyword evidence="2" id="KW-0479">Metal-binding</keyword>
<dbReference type="InterPro" id="IPR011051">
    <property type="entry name" value="RmlC_Cupin_sf"/>
</dbReference>
<dbReference type="Pfam" id="PF05726">
    <property type="entry name" value="Pirin_C"/>
    <property type="match status" value="1"/>
</dbReference>
<evidence type="ECO:0000256" key="1">
    <source>
        <dbReference type="ARBA" id="ARBA00008416"/>
    </source>
</evidence>
<dbReference type="InterPro" id="IPR008778">
    <property type="entry name" value="Pirin_C_dom"/>
</dbReference>
<dbReference type="PANTHER" id="PTHR13903:SF8">
    <property type="entry name" value="PIRIN"/>
    <property type="match status" value="1"/>
</dbReference>
<dbReference type="InterPro" id="IPR003829">
    <property type="entry name" value="Pirin_N_dom"/>
</dbReference>
<feature type="domain" description="Pirin N-terminal" evidence="4">
    <location>
        <begin position="23"/>
        <end position="123"/>
    </location>
</feature>
<dbReference type="SUPFAM" id="SSF51182">
    <property type="entry name" value="RmlC-like cupins"/>
    <property type="match status" value="1"/>
</dbReference>
<proteinExistence type="inferred from homology"/>
<feature type="binding site" evidence="2">
    <location>
        <position position="105"/>
    </location>
    <ligand>
        <name>Fe cation</name>
        <dbReference type="ChEBI" id="CHEBI:24875"/>
    </ligand>
</feature>
<evidence type="ECO:0008006" key="8">
    <source>
        <dbReference type="Google" id="ProtNLM"/>
    </source>
</evidence>
<dbReference type="GO" id="GO:0046872">
    <property type="term" value="F:metal ion binding"/>
    <property type="evidence" value="ECO:0007669"/>
    <property type="project" value="UniProtKB-KW"/>
</dbReference>
<dbReference type="CDD" id="cd02247">
    <property type="entry name" value="cupin_pirin_C"/>
    <property type="match status" value="1"/>
</dbReference>
<reference evidence="7" key="1">
    <citation type="submission" date="2016-10" db="EMBL/GenBank/DDBJ databases">
        <authorList>
            <person name="Varghese N."/>
            <person name="Submissions S."/>
        </authorList>
    </citation>
    <scope>NUCLEOTIDE SEQUENCE [LARGE SCALE GENOMIC DNA]</scope>
    <source>
        <strain evidence="7">Nm69</strain>
    </source>
</reference>
<dbReference type="InterPro" id="IPR012093">
    <property type="entry name" value="Pirin"/>
</dbReference>
<evidence type="ECO:0000256" key="2">
    <source>
        <dbReference type="PIRSR" id="PIRSR006232-1"/>
    </source>
</evidence>
<evidence type="ECO:0000256" key="3">
    <source>
        <dbReference type="RuleBase" id="RU003457"/>
    </source>
</evidence>
<evidence type="ECO:0000259" key="5">
    <source>
        <dbReference type="Pfam" id="PF05726"/>
    </source>
</evidence>
<dbReference type="Pfam" id="PF02678">
    <property type="entry name" value="Pirin"/>
    <property type="match status" value="1"/>
</dbReference>
<dbReference type="InterPro" id="IPR014710">
    <property type="entry name" value="RmlC-like_jellyroll"/>
</dbReference>
<evidence type="ECO:0000313" key="6">
    <source>
        <dbReference type="EMBL" id="SFL02076.1"/>
    </source>
</evidence>
<feature type="binding site" evidence="2">
    <location>
        <position position="63"/>
    </location>
    <ligand>
        <name>Fe cation</name>
        <dbReference type="ChEBI" id="CHEBI:24875"/>
    </ligand>
</feature>
<protein>
    <recommendedName>
        <fullName evidence="8">Quercetin 2,3-dioxygenase</fullName>
    </recommendedName>
</protein>
<dbReference type="PIRSF" id="PIRSF006232">
    <property type="entry name" value="Pirin"/>
    <property type="match status" value="1"/>
</dbReference>
<dbReference type="Proteomes" id="UP000199533">
    <property type="component" value="Unassembled WGS sequence"/>
</dbReference>
<evidence type="ECO:0000313" key="7">
    <source>
        <dbReference type="Proteomes" id="UP000199533"/>
    </source>
</evidence>
<dbReference type="CDD" id="cd02909">
    <property type="entry name" value="cupin_pirin_N"/>
    <property type="match status" value="1"/>
</dbReference>
<dbReference type="PANTHER" id="PTHR13903">
    <property type="entry name" value="PIRIN-RELATED"/>
    <property type="match status" value="1"/>
</dbReference>
<dbReference type="Gene3D" id="2.60.120.10">
    <property type="entry name" value="Jelly Rolls"/>
    <property type="match status" value="2"/>
</dbReference>